<name>A0ABM9A735_9VIBR</name>
<keyword evidence="1" id="KW-0812">Transmembrane</keyword>
<protein>
    <recommendedName>
        <fullName evidence="6">DUF262 domain-containing protein</fullName>
    </recommendedName>
</protein>
<proteinExistence type="predicted"/>
<dbReference type="Pfam" id="PF07510">
    <property type="entry name" value="GmrSD_C"/>
    <property type="match status" value="1"/>
</dbReference>
<organism evidence="4 5">
    <name type="scientific">Vibrio marisflavi CECT 7928</name>
    <dbReference type="NCBI Taxonomy" id="634439"/>
    <lineage>
        <taxon>Bacteria</taxon>
        <taxon>Pseudomonadati</taxon>
        <taxon>Pseudomonadota</taxon>
        <taxon>Gammaproteobacteria</taxon>
        <taxon>Vibrionales</taxon>
        <taxon>Vibrionaceae</taxon>
        <taxon>Vibrio</taxon>
    </lineage>
</organism>
<comment type="caution">
    <text evidence="4">The sequence shown here is derived from an EMBL/GenBank/DDBJ whole genome shotgun (WGS) entry which is preliminary data.</text>
</comment>
<dbReference type="PANTHER" id="PTHR37292">
    <property type="entry name" value="VNG6097C"/>
    <property type="match status" value="1"/>
</dbReference>
<keyword evidence="5" id="KW-1185">Reference proteome</keyword>
<dbReference type="InterPro" id="IPR011089">
    <property type="entry name" value="GmrSD_C"/>
</dbReference>
<dbReference type="InterPro" id="IPR004919">
    <property type="entry name" value="GmrSD_N"/>
</dbReference>
<dbReference type="Proteomes" id="UP000838748">
    <property type="component" value="Unassembled WGS sequence"/>
</dbReference>
<evidence type="ECO:0000313" key="4">
    <source>
        <dbReference type="EMBL" id="CAH0540913.1"/>
    </source>
</evidence>
<dbReference type="Pfam" id="PF03235">
    <property type="entry name" value="GmrSD_N"/>
    <property type="match status" value="1"/>
</dbReference>
<evidence type="ECO:0000259" key="2">
    <source>
        <dbReference type="Pfam" id="PF03235"/>
    </source>
</evidence>
<evidence type="ECO:0008006" key="6">
    <source>
        <dbReference type="Google" id="ProtNLM"/>
    </source>
</evidence>
<feature type="transmembrane region" description="Helical" evidence="1">
    <location>
        <begin position="7"/>
        <end position="28"/>
    </location>
</feature>
<reference evidence="4" key="1">
    <citation type="submission" date="2021-11" db="EMBL/GenBank/DDBJ databases">
        <authorList>
            <person name="Rodrigo-Torres L."/>
            <person name="Arahal R. D."/>
            <person name="Lucena T."/>
        </authorList>
    </citation>
    <scope>NUCLEOTIDE SEQUENCE</scope>
    <source>
        <strain evidence="4">CECT 7928</strain>
    </source>
</reference>
<feature type="domain" description="GmrSD restriction endonucleases C-terminal" evidence="3">
    <location>
        <begin position="473"/>
        <end position="589"/>
    </location>
</feature>
<dbReference type="EMBL" id="CAKLDM010000002">
    <property type="protein sequence ID" value="CAH0540913.1"/>
    <property type="molecule type" value="Genomic_DNA"/>
</dbReference>
<evidence type="ECO:0000259" key="3">
    <source>
        <dbReference type="Pfam" id="PF07510"/>
    </source>
</evidence>
<gene>
    <name evidence="4" type="ORF">VMF7928_03231</name>
</gene>
<sequence>MRDSSQIVTLARINLVAILCIVRLIAVVKNASVIFCKVVMRETMKNQKETIRKIVTHLNNEEANGGFWLPNIQRPFVWKEEQIERLFDSLMRKYPISTLLAWRTKSAIKHRKFIDNYRSSTRLTNYYVPENSKAKLLVLDGQQRLQSLFIGLRGSYEGKELYLDILSGDLVAPEDIRFKFKFLNSESAKFPFVKFKDLVFFGDRQSKLCRKIVSESGWELTEEQRDRIEDNLSQMFHVFREEEVLVYQELDSIDSPESYTENDVVEIFIRANDGGTKLGKSDLLFSLLTSSWEDAEEKMEELLDDLNREGYDFTRDFILKTCLTLLGKGARYDVAKFRDGSTKDSIINNWEKLSDAIKDVKDFLYGKTFIRTDRALPSYLTLIPIIYFRYKYPTKWSAVTDLNRYVLRTLLTGSFSGTPDNLIDKCTKHIDDKGEFDVTELFGVIRADGRNLDVTVDTILSRKYGSKDIHLIFNMWYEQFDYTPSFHNNLPQVDHIFPQSILKTIKDPNPDTGAMNIMRYKAPLRDQIGNCMLLTAVENGAKTDILPEDWFEGKNEAYLDMHLIPRDKELWKLENYELFIESRKELILKKFEYMLIKD</sequence>
<keyword evidence="1" id="KW-1133">Transmembrane helix</keyword>
<evidence type="ECO:0000313" key="5">
    <source>
        <dbReference type="Proteomes" id="UP000838748"/>
    </source>
</evidence>
<dbReference type="PANTHER" id="PTHR37292:SF2">
    <property type="entry name" value="DUF262 DOMAIN-CONTAINING PROTEIN"/>
    <property type="match status" value="1"/>
</dbReference>
<accession>A0ABM9A735</accession>
<evidence type="ECO:0000256" key="1">
    <source>
        <dbReference type="SAM" id="Phobius"/>
    </source>
</evidence>
<feature type="domain" description="GmrSD restriction endonucleases N-terminal" evidence="2">
    <location>
        <begin position="58"/>
        <end position="288"/>
    </location>
</feature>
<keyword evidence="1" id="KW-0472">Membrane</keyword>